<proteinExistence type="predicted"/>
<organism evidence="1">
    <name type="scientific">Siphoviridae sp. ctkzC12</name>
    <dbReference type="NCBI Taxonomy" id="2826446"/>
    <lineage>
        <taxon>Viruses</taxon>
        <taxon>Duplodnaviria</taxon>
        <taxon>Heunggongvirae</taxon>
        <taxon>Uroviricota</taxon>
        <taxon>Caudoviricetes</taxon>
    </lineage>
</organism>
<reference evidence="1" key="1">
    <citation type="journal article" date="2021" name="Proc. Natl. Acad. Sci. U.S.A.">
        <title>A Catalog of Tens of Thousands of Viruses from Human Metagenomes Reveals Hidden Associations with Chronic Diseases.</title>
        <authorList>
            <person name="Tisza M.J."/>
            <person name="Buck C.B."/>
        </authorList>
    </citation>
    <scope>NUCLEOTIDE SEQUENCE</scope>
    <source>
        <strain evidence="1">CtkzC12</strain>
    </source>
</reference>
<name>A0A8S5LVU7_9CAUD</name>
<accession>A0A8S5LVU7</accession>
<protein>
    <submittedName>
        <fullName evidence="1">Uncharacterized protein</fullName>
    </submittedName>
</protein>
<dbReference type="EMBL" id="BK014750">
    <property type="protein sequence ID" value="DAD74032.1"/>
    <property type="molecule type" value="Genomic_DNA"/>
</dbReference>
<sequence length="111" mass="12951">MTKDINVRISDGGNFIFHCPSVRDLFLNEDMSLTIFCITTSDDKVQNIMSLKADNRLDFFEKLIFEFGEYKQINPLVRKILTSLKQLLPGFELNFQTKTFELNHLTITKEI</sequence>
<evidence type="ECO:0000313" key="1">
    <source>
        <dbReference type="EMBL" id="DAD74032.1"/>
    </source>
</evidence>